<feature type="chain" id="PRO_5036834267" description="Sel1 repeat family protein" evidence="1">
    <location>
        <begin position="20"/>
        <end position="162"/>
    </location>
</feature>
<dbReference type="SMART" id="SM00671">
    <property type="entry name" value="SEL1"/>
    <property type="match status" value="2"/>
</dbReference>
<dbReference type="Proteomes" id="UP000635071">
    <property type="component" value="Unassembled WGS sequence"/>
</dbReference>
<evidence type="ECO:0000313" key="2">
    <source>
        <dbReference type="EMBL" id="GGD99472.1"/>
    </source>
</evidence>
<name>A0A917E3H8_9SPHN</name>
<sequence length="162" mass="16428">MMWFRGFLLAVLVAGPAVAASNAEALAAGVDAFGRQDYATARAELRPMADNGSAIAETLMGVMAAKGWGGRADPAAAAAWWMRAANRGYAPAQLALAKALAKGSGVTANPGAAWVWAQLAAASGSGISAEAGALARELAEGFSAERLGVLEGERAAWRPWAG</sequence>
<feature type="signal peptide" evidence="1">
    <location>
        <begin position="1"/>
        <end position="19"/>
    </location>
</feature>
<accession>A0A917E3H8</accession>
<dbReference type="RefSeq" id="WP_188761061.1">
    <property type="nucleotide sequence ID" value="NZ_BMJM01000001.1"/>
</dbReference>
<reference evidence="2" key="1">
    <citation type="journal article" date="2014" name="Int. J. Syst. Evol. Microbiol.">
        <title>Complete genome sequence of Corynebacterium casei LMG S-19264T (=DSM 44701T), isolated from a smear-ripened cheese.</title>
        <authorList>
            <consortium name="US DOE Joint Genome Institute (JGI-PGF)"/>
            <person name="Walter F."/>
            <person name="Albersmeier A."/>
            <person name="Kalinowski J."/>
            <person name="Ruckert C."/>
        </authorList>
    </citation>
    <scope>NUCLEOTIDE SEQUENCE</scope>
    <source>
        <strain evidence="2">CGMCC 1.15519</strain>
    </source>
</reference>
<protein>
    <recommendedName>
        <fullName evidence="4">Sel1 repeat family protein</fullName>
    </recommendedName>
</protein>
<organism evidence="2 3">
    <name type="scientific">Sandarakinorhabdus glacialis</name>
    <dbReference type="NCBI Taxonomy" id="1614636"/>
    <lineage>
        <taxon>Bacteria</taxon>
        <taxon>Pseudomonadati</taxon>
        <taxon>Pseudomonadota</taxon>
        <taxon>Alphaproteobacteria</taxon>
        <taxon>Sphingomonadales</taxon>
        <taxon>Sphingosinicellaceae</taxon>
        <taxon>Sandarakinorhabdus</taxon>
    </lineage>
</organism>
<evidence type="ECO:0000256" key="1">
    <source>
        <dbReference type="SAM" id="SignalP"/>
    </source>
</evidence>
<proteinExistence type="predicted"/>
<dbReference type="AlphaFoldDB" id="A0A917E3H8"/>
<comment type="caution">
    <text evidence="2">The sequence shown here is derived from an EMBL/GenBank/DDBJ whole genome shotgun (WGS) entry which is preliminary data.</text>
</comment>
<gene>
    <name evidence="2" type="ORF">GCM10011529_02030</name>
</gene>
<keyword evidence="3" id="KW-1185">Reference proteome</keyword>
<dbReference type="InterPro" id="IPR006597">
    <property type="entry name" value="Sel1-like"/>
</dbReference>
<dbReference type="InterPro" id="IPR011990">
    <property type="entry name" value="TPR-like_helical_dom_sf"/>
</dbReference>
<dbReference type="SUPFAM" id="SSF81901">
    <property type="entry name" value="HCP-like"/>
    <property type="match status" value="1"/>
</dbReference>
<dbReference type="Gene3D" id="1.25.40.10">
    <property type="entry name" value="Tetratricopeptide repeat domain"/>
    <property type="match status" value="1"/>
</dbReference>
<reference evidence="2" key="2">
    <citation type="submission" date="2020-09" db="EMBL/GenBank/DDBJ databases">
        <authorList>
            <person name="Sun Q."/>
            <person name="Zhou Y."/>
        </authorList>
    </citation>
    <scope>NUCLEOTIDE SEQUENCE</scope>
    <source>
        <strain evidence="2">CGMCC 1.15519</strain>
    </source>
</reference>
<keyword evidence="1" id="KW-0732">Signal</keyword>
<evidence type="ECO:0000313" key="3">
    <source>
        <dbReference type="Proteomes" id="UP000635071"/>
    </source>
</evidence>
<evidence type="ECO:0008006" key="4">
    <source>
        <dbReference type="Google" id="ProtNLM"/>
    </source>
</evidence>
<dbReference type="EMBL" id="BMJM01000001">
    <property type="protein sequence ID" value="GGD99472.1"/>
    <property type="molecule type" value="Genomic_DNA"/>
</dbReference>